<evidence type="ECO:0000256" key="3">
    <source>
        <dbReference type="ARBA" id="ARBA00022729"/>
    </source>
</evidence>
<dbReference type="CDD" id="cd13585">
    <property type="entry name" value="PBP2_TMBP_like"/>
    <property type="match status" value="1"/>
</dbReference>
<dbReference type="PROSITE" id="PS51318">
    <property type="entry name" value="TAT"/>
    <property type="match status" value="1"/>
</dbReference>
<feature type="signal peptide" evidence="5">
    <location>
        <begin position="1"/>
        <end position="31"/>
    </location>
</feature>
<accession>A0AAU8DKF2</accession>
<dbReference type="SUPFAM" id="SSF53850">
    <property type="entry name" value="Periplasmic binding protein-like II"/>
    <property type="match status" value="1"/>
</dbReference>
<feature type="region of interest" description="Disordered" evidence="4">
    <location>
        <begin position="36"/>
        <end position="82"/>
    </location>
</feature>
<dbReference type="GO" id="GO:1901982">
    <property type="term" value="F:maltose binding"/>
    <property type="evidence" value="ECO:0007669"/>
    <property type="project" value="TreeGrafter"/>
</dbReference>
<comment type="similarity">
    <text evidence="1">Belongs to the bacterial solute-binding protein 1 family.</text>
</comment>
<gene>
    <name evidence="6" type="ORF">ABLG96_11300</name>
</gene>
<evidence type="ECO:0000256" key="2">
    <source>
        <dbReference type="ARBA" id="ARBA00022448"/>
    </source>
</evidence>
<feature type="chain" id="PRO_5043661299" evidence="5">
    <location>
        <begin position="32"/>
        <end position="466"/>
    </location>
</feature>
<reference evidence="6" key="1">
    <citation type="submission" date="2024-05" db="EMBL/GenBank/DDBJ databases">
        <authorList>
            <person name="Cai S.Y."/>
            <person name="Jin L.M."/>
            <person name="Li H.R."/>
        </authorList>
    </citation>
    <scope>NUCLEOTIDE SEQUENCE</scope>
    <source>
        <strain evidence="6">A5-74</strain>
    </source>
</reference>
<proteinExistence type="inferred from homology"/>
<dbReference type="PANTHER" id="PTHR30061">
    <property type="entry name" value="MALTOSE-BINDING PERIPLASMIC PROTEIN"/>
    <property type="match status" value="1"/>
</dbReference>
<keyword evidence="2" id="KW-0813">Transport</keyword>
<dbReference type="InterPro" id="IPR006059">
    <property type="entry name" value="SBP"/>
</dbReference>
<dbReference type="Gene3D" id="3.40.190.10">
    <property type="entry name" value="Periplasmic binding protein-like II"/>
    <property type="match status" value="1"/>
</dbReference>
<keyword evidence="3 5" id="KW-0732">Signal</keyword>
<dbReference type="AlphaFoldDB" id="A0AAU8DKF2"/>
<evidence type="ECO:0000313" key="6">
    <source>
        <dbReference type="EMBL" id="XCG61875.1"/>
    </source>
</evidence>
<dbReference type="GO" id="GO:0042956">
    <property type="term" value="P:maltodextrin transmembrane transport"/>
    <property type="evidence" value="ECO:0007669"/>
    <property type="project" value="TreeGrafter"/>
</dbReference>
<dbReference type="RefSeq" id="WP_353647491.1">
    <property type="nucleotide sequence ID" value="NZ_CP159218.1"/>
</dbReference>
<dbReference type="Pfam" id="PF01547">
    <property type="entry name" value="SBP_bac_1"/>
    <property type="match status" value="1"/>
</dbReference>
<dbReference type="InterPro" id="IPR006311">
    <property type="entry name" value="TAT_signal"/>
</dbReference>
<evidence type="ECO:0000256" key="4">
    <source>
        <dbReference type="SAM" id="MobiDB-lite"/>
    </source>
</evidence>
<dbReference type="PANTHER" id="PTHR30061:SF50">
    <property type="entry name" value="MALTOSE_MALTODEXTRIN-BINDING PERIPLASMIC PROTEIN"/>
    <property type="match status" value="1"/>
</dbReference>
<dbReference type="GO" id="GO:0015768">
    <property type="term" value="P:maltose transport"/>
    <property type="evidence" value="ECO:0007669"/>
    <property type="project" value="TreeGrafter"/>
</dbReference>
<feature type="compositionally biased region" description="Low complexity" evidence="4">
    <location>
        <begin position="36"/>
        <end position="81"/>
    </location>
</feature>
<evidence type="ECO:0000256" key="1">
    <source>
        <dbReference type="ARBA" id="ARBA00008520"/>
    </source>
</evidence>
<evidence type="ECO:0000256" key="5">
    <source>
        <dbReference type="SAM" id="SignalP"/>
    </source>
</evidence>
<protein>
    <submittedName>
        <fullName evidence="6">Sugar ABC transporter substrate-binding protein</fullName>
    </submittedName>
</protein>
<dbReference type="GO" id="GO:0055052">
    <property type="term" value="C:ATP-binding cassette (ABC) transporter complex, substrate-binding subunit-containing"/>
    <property type="evidence" value="ECO:0007669"/>
    <property type="project" value="TreeGrafter"/>
</dbReference>
<organism evidence="6">
    <name type="scientific">Nakamurella sp. A5-74</name>
    <dbReference type="NCBI Taxonomy" id="3158264"/>
    <lineage>
        <taxon>Bacteria</taxon>
        <taxon>Bacillati</taxon>
        <taxon>Actinomycetota</taxon>
        <taxon>Actinomycetes</taxon>
        <taxon>Nakamurellales</taxon>
        <taxon>Nakamurellaceae</taxon>
        <taxon>Nakamurella</taxon>
    </lineage>
</organism>
<sequence length="466" mass="48035">MTDPTPQRPSPLNRRQFFAVGGSLAAAGVLAACGSDTGRTAASSPGAAASTGSTSTATGSSSAAVSASSVSGGPSSSAGGAKPTLQQWYHQYGEEGTKAAVEKYAAAYPDATVKVGWFPGDYDSKLASALLTADAPDVFEAGNGPSIDAIQGGLVEPLDDLLGDAKSDFNQALISRMSYQDKLYAIPQVIDMQLLVYRKSLLDAAGVKPPTTFDELAAAAKALTDGDQKGLFVGNDGGVGILTGPTLWSVGADYLTDDDKVGFTDPSVATAFGKLHELFASDSLLLGAPSDWFSADAINTGLTAMQFTGLWTFPDLIKELGDDFGVLPWPKFSADGAGAPSVPIGAFGSAVSAKGKNVDAAKAFVKYLWVDNAADQVDFAQSYGFHFPARESLADQATKLKEGTAAEAVKILQEYSHAQSPLLWTPASATALSDAVTKIIKNGADPASTLAGVVSKVKAELKRVVK</sequence>
<name>A0AAU8DKF2_9ACTN</name>
<dbReference type="EMBL" id="CP159218">
    <property type="protein sequence ID" value="XCG61875.1"/>
    <property type="molecule type" value="Genomic_DNA"/>
</dbReference>